<dbReference type="AlphaFoldDB" id="A0AAV9JNA7"/>
<dbReference type="Proteomes" id="UP001324427">
    <property type="component" value="Unassembled WGS sequence"/>
</dbReference>
<gene>
    <name evidence="1" type="ORF">LTR36_001596</name>
</gene>
<evidence type="ECO:0008006" key="3">
    <source>
        <dbReference type="Google" id="ProtNLM"/>
    </source>
</evidence>
<sequence length="225" mass="26110">MASANASSSAHMPPVTPAPAVFRLLDLPPELRLIVFEALAQDTTFRISVTGRLRAEDWPAVCLVSHQFYEDVLPIMYRYAAIEAPVRDMDFDRVITFTRRLSDVCYKALFYNERLTLYIDRFTSFSLAYEDLRRWLRCRQRESIPWKYAVVVANSMKTDFPSEHTWDYGGEWYLVHCGFLDLSALAEISSCDHDKWTLDQILRAWWRWAHPEVTLSSAKPKSSSA</sequence>
<evidence type="ECO:0000313" key="1">
    <source>
        <dbReference type="EMBL" id="KAK4546864.1"/>
    </source>
</evidence>
<evidence type="ECO:0000313" key="2">
    <source>
        <dbReference type="Proteomes" id="UP001324427"/>
    </source>
</evidence>
<reference evidence="1 2" key="1">
    <citation type="submission" date="2021-11" db="EMBL/GenBank/DDBJ databases">
        <title>Black yeast isolated from Biological Soil Crust.</title>
        <authorList>
            <person name="Kurbessoian T."/>
        </authorList>
    </citation>
    <scope>NUCLEOTIDE SEQUENCE [LARGE SCALE GENOMIC DNA]</scope>
    <source>
        <strain evidence="1 2">CCFEE 5522</strain>
    </source>
</reference>
<name>A0AAV9JNA7_9PEZI</name>
<protein>
    <recommendedName>
        <fullName evidence="3">F-box domain-containing protein</fullName>
    </recommendedName>
</protein>
<dbReference type="EMBL" id="JAVFHQ010000013">
    <property type="protein sequence ID" value="KAK4546864.1"/>
    <property type="molecule type" value="Genomic_DNA"/>
</dbReference>
<keyword evidence="2" id="KW-1185">Reference proteome</keyword>
<proteinExistence type="predicted"/>
<accession>A0AAV9JNA7</accession>
<organism evidence="1 2">
    <name type="scientific">Oleoguttula mirabilis</name>
    <dbReference type="NCBI Taxonomy" id="1507867"/>
    <lineage>
        <taxon>Eukaryota</taxon>
        <taxon>Fungi</taxon>
        <taxon>Dikarya</taxon>
        <taxon>Ascomycota</taxon>
        <taxon>Pezizomycotina</taxon>
        <taxon>Dothideomycetes</taxon>
        <taxon>Dothideomycetidae</taxon>
        <taxon>Mycosphaerellales</taxon>
        <taxon>Teratosphaeriaceae</taxon>
        <taxon>Oleoguttula</taxon>
    </lineage>
</organism>
<comment type="caution">
    <text evidence="1">The sequence shown here is derived from an EMBL/GenBank/DDBJ whole genome shotgun (WGS) entry which is preliminary data.</text>
</comment>